<accession>A0A3N5CV11</accession>
<comment type="caution">
    <text evidence="2">The sequence shown here is derived from an EMBL/GenBank/DDBJ whole genome shotgun (WGS) entry which is preliminary data.</text>
</comment>
<reference evidence="2 3" key="1">
    <citation type="submission" date="2018-11" db="EMBL/GenBank/DDBJ databases">
        <title>Erythrobacter spongiae sp. nov., isolated from a marine sponge.</title>
        <authorList>
            <person name="Zhuang L."/>
            <person name="Luo L."/>
        </authorList>
    </citation>
    <scope>NUCLEOTIDE SEQUENCE [LARGE SCALE GENOMIC DNA]</scope>
    <source>
        <strain evidence="2 3">HN-E23</strain>
    </source>
</reference>
<keyword evidence="3" id="KW-1185">Reference proteome</keyword>
<gene>
    <name evidence="2" type="ORF">EG799_01550</name>
</gene>
<evidence type="ECO:0000313" key="2">
    <source>
        <dbReference type="EMBL" id="RPF70459.1"/>
    </source>
</evidence>
<dbReference type="Proteomes" id="UP000275232">
    <property type="component" value="Unassembled WGS sequence"/>
</dbReference>
<name>A0A3N5CV11_9SPHN</name>
<dbReference type="AlphaFoldDB" id="A0A3N5CV11"/>
<proteinExistence type="predicted"/>
<dbReference type="EMBL" id="RPFZ01000001">
    <property type="protein sequence ID" value="RPF70459.1"/>
    <property type="molecule type" value="Genomic_DNA"/>
</dbReference>
<feature type="compositionally biased region" description="Basic and acidic residues" evidence="1">
    <location>
        <begin position="193"/>
        <end position="202"/>
    </location>
</feature>
<sequence length="202" mass="22783">MNLSTEQMQFLADKGLTIQEVIEFASIGPARSAAAERQARYRAKKKAEDEADDVTRDVTRDGNGDETDPLSRPPLSSPQTPQQTPPTHTPEHIPRARKGHRLPDDWKPKPLSGDVATAVSRWPDGAVDRELAKFRDWAASATGANARKSDWDATWRNWLRRRDDELPRKDRNDRPAANNDEIQNPFARVVARRAAERSSAER</sequence>
<feature type="compositionally biased region" description="Basic and acidic residues" evidence="1">
    <location>
        <begin position="160"/>
        <end position="174"/>
    </location>
</feature>
<evidence type="ECO:0000313" key="3">
    <source>
        <dbReference type="Proteomes" id="UP000275232"/>
    </source>
</evidence>
<feature type="region of interest" description="Disordered" evidence="1">
    <location>
        <begin position="26"/>
        <end position="118"/>
    </location>
</feature>
<evidence type="ECO:0000256" key="1">
    <source>
        <dbReference type="SAM" id="MobiDB-lite"/>
    </source>
</evidence>
<organism evidence="2 3">
    <name type="scientific">Aurantiacibacter spongiae</name>
    <dbReference type="NCBI Taxonomy" id="2488860"/>
    <lineage>
        <taxon>Bacteria</taxon>
        <taxon>Pseudomonadati</taxon>
        <taxon>Pseudomonadota</taxon>
        <taxon>Alphaproteobacteria</taxon>
        <taxon>Sphingomonadales</taxon>
        <taxon>Erythrobacteraceae</taxon>
        <taxon>Aurantiacibacter</taxon>
    </lineage>
</organism>
<protein>
    <submittedName>
        <fullName evidence="2">Uncharacterized protein</fullName>
    </submittedName>
</protein>
<feature type="compositionally biased region" description="Basic and acidic residues" evidence="1">
    <location>
        <begin position="53"/>
        <end position="63"/>
    </location>
</feature>
<feature type="region of interest" description="Disordered" evidence="1">
    <location>
        <begin position="158"/>
        <end position="202"/>
    </location>
</feature>